<proteinExistence type="predicted"/>
<dbReference type="AlphaFoldDB" id="A0A0E9Q3A6"/>
<reference evidence="1" key="2">
    <citation type="journal article" date="2015" name="Fish Shellfish Immunol.">
        <title>Early steps in the European eel (Anguilla anguilla)-Vibrio vulnificus interaction in the gills: Role of the RtxA13 toxin.</title>
        <authorList>
            <person name="Callol A."/>
            <person name="Pajuelo D."/>
            <person name="Ebbesson L."/>
            <person name="Teles M."/>
            <person name="MacKenzie S."/>
            <person name="Amaro C."/>
        </authorList>
    </citation>
    <scope>NUCLEOTIDE SEQUENCE</scope>
</reference>
<evidence type="ECO:0000313" key="1">
    <source>
        <dbReference type="EMBL" id="JAH10608.1"/>
    </source>
</evidence>
<sequence length="49" mass="5445">MINQSRGLTLKLKLNTAVSRPTLSYSVHVYTVVPFPSLPCTHPYNCISP</sequence>
<accession>A0A0E9Q3A6</accession>
<reference evidence="1" key="1">
    <citation type="submission" date="2014-11" db="EMBL/GenBank/DDBJ databases">
        <authorList>
            <person name="Amaro Gonzalez C."/>
        </authorList>
    </citation>
    <scope>NUCLEOTIDE SEQUENCE</scope>
</reference>
<dbReference type="EMBL" id="GBXM01097969">
    <property type="protein sequence ID" value="JAH10608.1"/>
    <property type="molecule type" value="Transcribed_RNA"/>
</dbReference>
<name>A0A0E9Q3A6_ANGAN</name>
<protein>
    <submittedName>
        <fullName evidence="1">Uncharacterized protein</fullName>
    </submittedName>
</protein>
<organism evidence="1">
    <name type="scientific">Anguilla anguilla</name>
    <name type="common">European freshwater eel</name>
    <name type="synonym">Muraena anguilla</name>
    <dbReference type="NCBI Taxonomy" id="7936"/>
    <lineage>
        <taxon>Eukaryota</taxon>
        <taxon>Metazoa</taxon>
        <taxon>Chordata</taxon>
        <taxon>Craniata</taxon>
        <taxon>Vertebrata</taxon>
        <taxon>Euteleostomi</taxon>
        <taxon>Actinopterygii</taxon>
        <taxon>Neopterygii</taxon>
        <taxon>Teleostei</taxon>
        <taxon>Anguilliformes</taxon>
        <taxon>Anguillidae</taxon>
        <taxon>Anguilla</taxon>
    </lineage>
</organism>